<evidence type="ECO:0000313" key="2">
    <source>
        <dbReference type="Proteomes" id="UP000694523"/>
    </source>
</evidence>
<dbReference type="PANTHER" id="PTHR36682">
    <property type="entry name" value="RAB15 EFFECTOR PROTEIN"/>
    <property type="match status" value="1"/>
</dbReference>
<keyword evidence="2" id="KW-1185">Reference proteome</keyword>
<dbReference type="InterPro" id="IPR027985">
    <property type="entry name" value="Rab15_effector"/>
</dbReference>
<reference evidence="1" key="1">
    <citation type="submission" date="2025-08" db="UniProtKB">
        <authorList>
            <consortium name="Ensembl"/>
        </authorList>
    </citation>
    <scope>IDENTIFICATION</scope>
</reference>
<evidence type="ECO:0000313" key="1">
    <source>
        <dbReference type="Ensembl" id="ENSNMLP00000005059.1"/>
    </source>
</evidence>
<reference evidence="1" key="2">
    <citation type="submission" date="2025-09" db="UniProtKB">
        <authorList>
            <consortium name="Ensembl"/>
        </authorList>
    </citation>
    <scope>IDENTIFICATION</scope>
</reference>
<protein>
    <recommendedName>
        <fullName evidence="3">Rab15 effector protein</fullName>
    </recommendedName>
</protein>
<organism evidence="1 2">
    <name type="scientific">Neogobius melanostomus</name>
    <name type="common">round goby</name>
    <dbReference type="NCBI Taxonomy" id="47308"/>
    <lineage>
        <taxon>Eukaryota</taxon>
        <taxon>Metazoa</taxon>
        <taxon>Chordata</taxon>
        <taxon>Craniata</taxon>
        <taxon>Vertebrata</taxon>
        <taxon>Euteleostomi</taxon>
        <taxon>Actinopterygii</taxon>
        <taxon>Neopterygii</taxon>
        <taxon>Teleostei</taxon>
        <taxon>Neoteleostei</taxon>
        <taxon>Acanthomorphata</taxon>
        <taxon>Gobiaria</taxon>
        <taxon>Gobiiformes</taxon>
        <taxon>Gobioidei</taxon>
        <taxon>Gobiidae</taxon>
        <taxon>Benthophilinae</taxon>
        <taxon>Neogobiini</taxon>
        <taxon>Neogobius</taxon>
    </lineage>
</organism>
<dbReference type="PANTHER" id="PTHR36682:SF1">
    <property type="entry name" value="RAB15 EFFECTOR PROTEIN"/>
    <property type="match status" value="1"/>
</dbReference>
<sequence length="173" mass="19477">MTYISETVIFSLTDTLNCTVMTPGQKILLGADWVWALLDKPTKNPRIQIAVQVLHLPENHGHSKPEETCEESMELAQMNDKNTCEKMVDFCASVGKDCYALFLFMGRKNDKDNIYGVLSNNFHAAIGKCDNIDRALVENFFKGSRYLHTPTGMMQAIVSKINNDPLTLMIKLT</sequence>
<name>A0A8C6SED7_9GOBI</name>
<proteinExistence type="predicted"/>
<dbReference type="Proteomes" id="UP000694523">
    <property type="component" value="Unplaced"/>
</dbReference>
<dbReference type="Pfam" id="PF15208">
    <property type="entry name" value="Rab15_effector"/>
    <property type="match status" value="1"/>
</dbReference>
<dbReference type="AlphaFoldDB" id="A0A8C6SED7"/>
<evidence type="ECO:0008006" key="3">
    <source>
        <dbReference type="Google" id="ProtNLM"/>
    </source>
</evidence>
<dbReference type="Ensembl" id="ENSNMLT00000005783.1">
    <property type="protein sequence ID" value="ENSNMLP00000005059.1"/>
    <property type="gene ID" value="ENSNMLG00000003663.1"/>
</dbReference>
<dbReference type="GO" id="GO:0001881">
    <property type="term" value="P:receptor recycling"/>
    <property type="evidence" value="ECO:0007669"/>
    <property type="project" value="InterPro"/>
</dbReference>
<accession>A0A8C6SED7</accession>